<dbReference type="Proteomes" id="UP001231701">
    <property type="component" value="Chromosome"/>
</dbReference>
<dbReference type="AlphaFoldDB" id="A0AAX3ZTT8"/>
<protein>
    <submittedName>
        <fullName evidence="2">Uncharacterized protein</fullName>
    </submittedName>
</protein>
<evidence type="ECO:0000313" key="3">
    <source>
        <dbReference type="Proteomes" id="UP001231701"/>
    </source>
</evidence>
<sequence length="56" mass="6103">MSDLTLPAFTLGTFHELLPPTVRAAGADDASARGHRRTAAVERRDRSPARHFAVCE</sequence>
<evidence type="ECO:0000256" key="1">
    <source>
        <dbReference type="SAM" id="MobiDB-lite"/>
    </source>
</evidence>
<gene>
    <name evidence="2" type="ORF">P7W03_34365</name>
</gene>
<dbReference type="RefSeq" id="WP_164285481.1">
    <property type="nucleotide sequence ID" value="NZ_CP121271.1"/>
</dbReference>
<name>A0AAX3ZTT8_STRRO</name>
<dbReference type="GeneID" id="90947231"/>
<feature type="compositionally biased region" description="Basic and acidic residues" evidence="1">
    <location>
        <begin position="39"/>
        <end position="48"/>
    </location>
</feature>
<reference evidence="2" key="1">
    <citation type="submission" date="2023-03" db="EMBL/GenBank/DDBJ databases">
        <title>Borrelidin-producing and root-colonizing Streptomyces rochei is a potent biopesticide for soil-borne oomycete-caused plant diseases.</title>
        <authorList>
            <person name="Zhou D."/>
            <person name="Wang X."/>
            <person name="Navarro-Munoz J.C."/>
            <person name="Li W."/>
            <person name="Li J."/>
            <person name="Jiu M."/>
            <person name="Deng S."/>
            <person name="Ye Y."/>
            <person name="Daly P."/>
            <person name="Wei L."/>
        </authorList>
    </citation>
    <scope>NUCLEOTIDE SEQUENCE</scope>
    <source>
        <strain evidence="2">JK1</strain>
    </source>
</reference>
<proteinExistence type="predicted"/>
<organism evidence="2 3">
    <name type="scientific">Streptomyces rochei</name>
    <name type="common">Streptomyces parvullus</name>
    <dbReference type="NCBI Taxonomy" id="1928"/>
    <lineage>
        <taxon>Bacteria</taxon>
        <taxon>Bacillati</taxon>
        <taxon>Actinomycetota</taxon>
        <taxon>Actinomycetes</taxon>
        <taxon>Kitasatosporales</taxon>
        <taxon>Streptomycetaceae</taxon>
        <taxon>Streptomyces</taxon>
        <taxon>Streptomyces rochei group</taxon>
    </lineage>
</organism>
<feature type="region of interest" description="Disordered" evidence="1">
    <location>
        <begin position="25"/>
        <end position="56"/>
    </location>
</feature>
<dbReference type="EMBL" id="CP121271">
    <property type="protein sequence ID" value="WMC90399.1"/>
    <property type="molecule type" value="Genomic_DNA"/>
</dbReference>
<accession>A0AAX3ZTT8</accession>
<evidence type="ECO:0000313" key="2">
    <source>
        <dbReference type="EMBL" id="WMC90399.1"/>
    </source>
</evidence>